<comment type="caution">
    <text evidence="3">The sequence shown here is derived from an EMBL/GenBank/DDBJ whole genome shotgun (WGS) entry which is preliminary data.</text>
</comment>
<dbReference type="PANTHER" id="PTHR43615">
    <property type="entry name" value="PHOSPHOENOLPYRUVATE SYNTHASE-RELATED"/>
    <property type="match status" value="1"/>
</dbReference>
<dbReference type="Proteomes" id="UP001064782">
    <property type="component" value="Unassembled WGS sequence"/>
</dbReference>
<dbReference type="Pfam" id="PF00391">
    <property type="entry name" value="PEP-utilizers"/>
    <property type="match status" value="1"/>
</dbReference>
<dbReference type="InterPro" id="IPR036637">
    <property type="entry name" value="Phosphohistidine_dom_sf"/>
</dbReference>
<accession>A0A9P3UTG0</accession>
<sequence>MTLITDPVRGTSEPGRFWTLANTGEVTPGVLSPLDWSVWDSFELATREGWYDLGIMAKSEIFLPLDPNVRQTAVFFGRHAMNVDYVRARMGTVPGGSPDDFERDTCGSVRKGLPPQPKSYRRVPAMAWRLPRCYRRTGAELIESNAETKRWWTREVLHGNGSTDPVADLRAASVRFRQTMRLHIRVRTFITGVQGALVSLADKVGRPDLALPVFAGYGDITELSLARDMRRLGAGEISAADFVERYGYYGPNEGLVWTRAWREDPEALLPRARALAEREDPDVRSRAATEARLDAERQILAACGPLQRLLAKQLFAHAATQVRNLELAKSTYHMAIDGCRAAARRVGLDLAERDIIDDPEDVFFFTISELEQRPPVAARDIVEFRKARRAEYLSFDIPMTFHGVPQTIPRAAATPTADVDELCGIPGSPGTVVGVVCVADGPDGDIEPGVVLVCRTTNPSWTPLFGMADALVLDIGGPNSHGPIIAREMGIPCVINVGNATAVLHDGDRVRVNGTDGTVTVVARANRDLAAR</sequence>
<dbReference type="InterPro" id="IPR008279">
    <property type="entry name" value="PEP-util_enz_mobile_dom"/>
</dbReference>
<dbReference type="InterPro" id="IPR051549">
    <property type="entry name" value="PEP_Utilizing_Enz"/>
</dbReference>
<protein>
    <recommendedName>
        <fullName evidence="1">PEP-utilising enzyme mobile domain-containing protein</fullName>
    </recommendedName>
</protein>
<keyword evidence="4" id="KW-1185">Reference proteome</keyword>
<proteinExistence type="predicted"/>
<dbReference type="AlphaFoldDB" id="A0A9P3UTG0"/>
<dbReference type="SUPFAM" id="SSF52009">
    <property type="entry name" value="Phosphohistidine domain"/>
    <property type="match status" value="1"/>
</dbReference>
<dbReference type="Proteomes" id="UP001165663">
    <property type="component" value="Unassembled WGS sequence"/>
</dbReference>
<dbReference type="PANTHER" id="PTHR43615:SF1">
    <property type="entry name" value="PPDK_N DOMAIN-CONTAINING PROTEIN"/>
    <property type="match status" value="1"/>
</dbReference>
<evidence type="ECO:0000313" key="3">
    <source>
        <dbReference type="EMBL" id="GLD29520.1"/>
    </source>
</evidence>
<reference evidence="3" key="1">
    <citation type="submission" date="2022-08" db="EMBL/GenBank/DDBJ databases">
        <title>Mycobacterium kiyosense sp. nov., scotochromogenic slow-glowing species isolated from respiratory specimens.</title>
        <authorList>
            <person name="Fukano H."/>
            <person name="Kazumi Y."/>
            <person name="Sakagami N."/>
            <person name="Ato M."/>
            <person name="Mitarai S."/>
            <person name="Hoshino Y."/>
        </authorList>
    </citation>
    <scope>NUCLEOTIDE SEQUENCE</scope>
    <source>
        <strain evidence="3">1413</strain>
        <strain evidence="2">SRL2020-028</strain>
    </source>
</reference>
<organism evidence="3 4">
    <name type="scientific">Mycobacterium kiyosense</name>
    <dbReference type="NCBI Taxonomy" id="2871094"/>
    <lineage>
        <taxon>Bacteria</taxon>
        <taxon>Bacillati</taxon>
        <taxon>Actinomycetota</taxon>
        <taxon>Actinomycetes</taxon>
        <taxon>Mycobacteriales</taxon>
        <taxon>Mycobacteriaceae</taxon>
        <taxon>Mycobacterium</taxon>
    </lineage>
</organism>
<dbReference type="Gene3D" id="3.50.30.10">
    <property type="entry name" value="Phosphohistidine domain"/>
    <property type="match status" value="1"/>
</dbReference>
<dbReference type="GeneID" id="83627387"/>
<evidence type="ECO:0000313" key="2">
    <source>
        <dbReference type="EMBL" id="GLB81055.1"/>
    </source>
</evidence>
<dbReference type="GO" id="GO:0016772">
    <property type="term" value="F:transferase activity, transferring phosphorus-containing groups"/>
    <property type="evidence" value="ECO:0007669"/>
    <property type="project" value="InterPro"/>
</dbReference>
<gene>
    <name evidence="3" type="ORF">Mkiyose1413_14030</name>
    <name evidence="2" type="ORF">SRL2020028_03110</name>
</gene>
<evidence type="ECO:0000259" key="1">
    <source>
        <dbReference type="Pfam" id="PF00391"/>
    </source>
</evidence>
<evidence type="ECO:0000313" key="4">
    <source>
        <dbReference type="Proteomes" id="UP001064782"/>
    </source>
</evidence>
<dbReference type="RefSeq" id="WP_236977041.1">
    <property type="nucleotide sequence ID" value="NZ_BRXE01000001.1"/>
</dbReference>
<dbReference type="EMBL" id="BRZI01000006">
    <property type="protein sequence ID" value="GLD29520.1"/>
    <property type="molecule type" value="Genomic_DNA"/>
</dbReference>
<name>A0A9P3UTG0_9MYCO</name>
<feature type="domain" description="PEP-utilising enzyme mobile" evidence="1">
    <location>
        <begin position="446"/>
        <end position="517"/>
    </location>
</feature>
<dbReference type="EMBL" id="BRXE01000001">
    <property type="protein sequence ID" value="GLB81055.1"/>
    <property type="molecule type" value="Genomic_DNA"/>
</dbReference>